<dbReference type="GO" id="GO:0016987">
    <property type="term" value="F:sigma factor activity"/>
    <property type="evidence" value="ECO:0007669"/>
    <property type="project" value="UniProtKB-KW"/>
</dbReference>
<dbReference type="Gene3D" id="1.20.140.160">
    <property type="match status" value="1"/>
</dbReference>
<evidence type="ECO:0000259" key="6">
    <source>
        <dbReference type="Pfam" id="PF04542"/>
    </source>
</evidence>
<reference evidence="8" key="1">
    <citation type="submission" date="2020-11" db="EMBL/GenBank/DDBJ databases">
        <title>Novosphingobium aureum sp. nov., a marine bacterium isolated from sediment of a salt flat.</title>
        <authorList>
            <person name="Yoo Y."/>
            <person name="Kim J.-J."/>
        </authorList>
    </citation>
    <scope>NUCLEOTIDE SEQUENCE</scope>
    <source>
        <strain evidence="8">YJ-S2-02</strain>
    </source>
</reference>
<evidence type="ECO:0000256" key="4">
    <source>
        <dbReference type="ARBA" id="ARBA00023163"/>
    </source>
</evidence>
<dbReference type="InterPro" id="IPR013324">
    <property type="entry name" value="RNA_pol_sigma_r3/r4-like"/>
</dbReference>
<protein>
    <submittedName>
        <fullName evidence="8">Sigma-70 family RNA polymerase sigma factor</fullName>
    </submittedName>
</protein>
<sequence>MKQDQSDFAKPGAAPNAAPPRAHLPGAGRVAGAYQGDVGDRVRRFLPMVRRLAWHIHGSGRPGIELEDLMQAGLVALTECAQKHSGPTEDGFAAYAKLRVRGAMVDLLRRTVPMSRGAAERRRQIEAKASELRGQLGREPELPELARALGMDEGELAALRDSSQPLRFDAIDEVYSDQSMAFADDAPDSHDLLADAQTREALVEAIAQLPERLRLVVSLYFVEELNLAEIAEVLQVSVPRVHQLKAQALARLREGLAGLADIL</sequence>
<evidence type="ECO:0000259" key="7">
    <source>
        <dbReference type="Pfam" id="PF04545"/>
    </source>
</evidence>
<dbReference type="NCBIfam" id="TIGR02937">
    <property type="entry name" value="sigma70-ECF"/>
    <property type="match status" value="1"/>
</dbReference>
<dbReference type="InterPro" id="IPR007630">
    <property type="entry name" value="RNA_pol_sigma70_r4"/>
</dbReference>
<feature type="compositionally biased region" description="Low complexity" evidence="5">
    <location>
        <begin position="9"/>
        <end position="25"/>
    </location>
</feature>
<accession>A0A931MKM7</accession>
<evidence type="ECO:0000256" key="1">
    <source>
        <dbReference type="ARBA" id="ARBA00023015"/>
    </source>
</evidence>
<dbReference type="InterPro" id="IPR014284">
    <property type="entry name" value="RNA_pol_sigma-70_dom"/>
</dbReference>
<feature type="region of interest" description="Disordered" evidence="5">
    <location>
        <begin position="1"/>
        <end position="29"/>
    </location>
</feature>
<dbReference type="RefSeq" id="WP_197161028.1">
    <property type="nucleotide sequence ID" value="NZ_JADZGI010000001.1"/>
</dbReference>
<dbReference type="EMBL" id="JADZGI010000001">
    <property type="protein sequence ID" value="MBH0112151.1"/>
    <property type="molecule type" value="Genomic_DNA"/>
</dbReference>
<evidence type="ECO:0000313" key="8">
    <source>
        <dbReference type="EMBL" id="MBH0112151.1"/>
    </source>
</evidence>
<feature type="domain" description="RNA polymerase sigma-70 region 4" evidence="7">
    <location>
        <begin position="205"/>
        <end position="254"/>
    </location>
</feature>
<dbReference type="Pfam" id="PF04545">
    <property type="entry name" value="Sigma70_r4"/>
    <property type="match status" value="1"/>
</dbReference>
<keyword evidence="4" id="KW-0804">Transcription</keyword>
<organism evidence="8 9">
    <name type="scientific">Novosphingobium aureum</name>
    <dbReference type="NCBI Taxonomy" id="2792964"/>
    <lineage>
        <taxon>Bacteria</taxon>
        <taxon>Pseudomonadati</taxon>
        <taxon>Pseudomonadota</taxon>
        <taxon>Alphaproteobacteria</taxon>
        <taxon>Sphingomonadales</taxon>
        <taxon>Sphingomonadaceae</taxon>
        <taxon>Novosphingobium</taxon>
    </lineage>
</organism>
<evidence type="ECO:0000256" key="2">
    <source>
        <dbReference type="ARBA" id="ARBA00023082"/>
    </source>
</evidence>
<dbReference type="GO" id="GO:0006352">
    <property type="term" value="P:DNA-templated transcription initiation"/>
    <property type="evidence" value="ECO:0007669"/>
    <property type="project" value="InterPro"/>
</dbReference>
<gene>
    <name evidence="8" type="ORF">I5E68_04180</name>
</gene>
<proteinExistence type="predicted"/>
<dbReference type="Pfam" id="PF04542">
    <property type="entry name" value="Sigma70_r2"/>
    <property type="match status" value="1"/>
</dbReference>
<keyword evidence="9" id="KW-1185">Reference proteome</keyword>
<dbReference type="InterPro" id="IPR013325">
    <property type="entry name" value="RNA_pol_sigma_r2"/>
</dbReference>
<evidence type="ECO:0000313" key="9">
    <source>
        <dbReference type="Proteomes" id="UP000617634"/>
    </source>
</evidence>
<evidence type="ECO:0000256" key="3">
    <source>
        <dbReference type="ARBA" id="ARBA00023125"/>
    </source>
</evidence>
<dbReference type="AlphaFoldDB" id="A0A931MKM7"/>
<keyword evidence="2" id="KW-0731">Sigma factor</keyword>
<dbReference type="InterPro" id="IPR000943">
    <property type="entry name" value="RNA_pol_sigma70"/>
</dbReference>
<dbReference type="Proteomes" id="UP000617634">
    <property type="component" value="Unassembled WGS sequence"/>
</dbReference>
<evidence type="ECO:0000256" key="5">
    <source>
        <dbReference type="SAM" id="MobiDB-lite"/>
    </source>
</evidence>
<dbReference type="CDD" id="cd06171">
    <property type="entry name" value="Sigma70_r4"/>
    <property type="match status" value="1"/>
</dbReference>
<keyword evidence="3" id="KW-0238">DNA-binding</keyword>
<keyword evidence="1" id="KW-0805">Transcription regulation</keyword>
<dbReference type="GO" id="GO:0003677">
    <property type="term" value="F:DNA binding"/>
    <property type="evidence" value="ECO:0007669"/>
    <property type="project" value="UniProtKB-KW"/>
</dbReference>
<dbReference type="PANTHER" id="PTHR30385">
    <property type="entry name" value="SIGMA FACTOR F FLAGELLAR"/>
    <property type="match status" value="1"/>
</dbReference>
<comment type="caution">
    <text evidence="8">The sequence shown here is derived from an EMBL/GenBank/DDBJ whole genome shotgun (WGS) entry which is preliminary data.</text>
</comment>
<dbReference type="PRINTS" id="PR00046">
    <property type="entry name" value="SIGMA70FCT"/>
</dbReference>
<dbReference type="SUPFAM" id="SSF88659">
    <property type="entry name" value="Sigma3 and sigma4 domains of RNA polymerase sigma factors"/>
    <property type="match status" value="2"/>
</dbReference>
<dbReference type="SUPFAM" id="SSF88946">
    <property type="entry name" value="Sigma2 domain of RNA polymerase sigma factors"/>
    <property type="match status" value="1"/>
</dbReference>
<name>A0A931MKM7_9SPHN</name>
<feature type="domain" description="RNA polymerase sigma-70 region 2" evidence="6">
    <location>
        <begin position="42"/>
        <end position="110"/>
    </location>
</feature>
<dbReference type="Gene3D" id="1.10.1740.10">
    <property type="match status" value="1"/>
</dbReference>
<dbReference type="InterPro" id="IPR007627">
    <property type="entry name" value="RNA_pol_sigma70_r2"/>
</dbReference>